<proteinExistence type="predicted"/>
<dbReference type="RefSeq" id="WP_219157063.1">
    <property type="nucleotide sequence ID" value="NZ_JAHWGL010000009.1"/>
</dbReference>
<comment type="caution">
    <text evidence="2">The sequence shown here is derived from an EMBL/GenBank/DDBJ whole genome shotgun (WGS) entry which is preliminary data.</text>
</comment>
<keyword evidence="3" id="KW-1185">Reference proteome</keyword>
<feature type="region of interest" description="Disordered" evidence="1">
    <location>
        <begin position="111"/>
        <end position="131"/>
    </location>
</feature>
<protein>
    <submittedName>
        <fullName evidence="2">Uncharacterized protein</fullName>
    </submittedName>
</protein>
<evidence type="ECO:0000313" key="2">
    <source>
        <dbReference type="EMBL" id="MBW3127712.1"/>
    </source>
</evidence>
<organism evidence="2 3">
    <name type="scientific">Hymenobacter profundi</name>
    <dbReference type="NCBI Taxonomy" id="1982110"/>
    <lineage>
        <taxon>Bacteria</taxon>
        <taxon>Pseudomonadati</taxon>
        <taxon>Bacteroidota</taxon>
        <taxon>Cytophagia</taxon>
        <taxon>Cytophagales</taxon>
        <taxon>Hymenobacteraceae</taxon>
        <taxon>Hymenobacter</taxon>
    </lineage>
</organism>
<evidence type="ECO:0000313" key="3">
    <source>
        <dbReference type="Proteomes" id="UP000826188"/>
    </source>
</evidence>
<name>A0ABS6WWR7_9BACT</name>
<feature type="compositionally biased region" description="Polar residues" evidence="1">
    <location>
        <begin position="11"/>
        <end position="22"/>
    </location>
</feature>
<evidence type="ECO:0000256" key="1">
    <source>
        <dbReference type="SAM" id="MobiDB-lite"/>
    </source>
</evidence>
<gene>
    <name evidence="2" type="ORF">KYK14_04070</name>
</gene>
<reference evidence="2 3" key="1">
    <citation type="submission" date="2021-07" db="EMBL/GenBank/DDBJ databases">
        <title>Hymenobacter profundi sp. nov., isolated from deep-sea water.</title>
        <authorList>
            <person name="Kim M.K."/>
        </authorList>
    </citation>
    <scope>NUCLEOTIDE SEQUENCE [LARGE SCALE GENOMIC DNA]</scope>
    <source>
        <strain evidence="2 3">M2</strain>
    </source>
</reference>
<feature type="compositionally biased region" description="Pro residues" evidence="1">
    <location>
        <begin position="41"/>
        <end position="57"/>
    </location>
</feature>
<feature type="compositionally biased region" description="Basic and acidic residues" evidence="1">
    <location>
        <begin position="116"/>
        <end position="131"/>
    </location>
</feature>
<sequence length="131" mass="14760">MKKQKPDFGRNLQSPAPLQQTDALLYGLQLPPAATVSQPSPKAPPVAPEPTPVPPAPSNDDDDELMEVSFTTLIRKSTFLRLKQAEFWKPGFMIKKATDKALSDYLDNLPEANRTLPEEEKHRLDLKKLRR</sequence>
<feature type="region of interest" description="Disordered" evidence="1">
    <location>
        <begin position="1"/>
        <end position="65"/>
    </location>
</feature>
<dbReference type="Proteomes" id="UP000826188">
    <property type="component" value="Unassembled WGS sequence"/>
</dbReference>
<dbReference type="EMBL" id="JAHWGL010000009">
    <property type="protein sequence ID" value="MBW3127712.1"/>
    <property type="molecule type" value="Genomic_DNA"/>
</dbReference>
<accession>A0ABS6WWR7</accession>